<evidence type="ECO:0000256" key="2">
    <source>
        <dbReference type="ARBA" id="ARBA00022448"/>
    </source>
</evidence>
<proteinExistence type="predicted"/>
<sequence>MAYSRPSTAIICAVLLWSSIFISSTLAAGIQYCQSDPQFCFAVTRNHNETTNDHDLYLTLSTTPSKDGGWFGVGLGSEMKDSLMFIIYADQDRESLVTSFRTADGHSMPKVFSESDVTDQITVLEATASIDNYMAQFACYNCWSPELYDGGVSPYIYAGNTKQTFLSADKYTNLEIHSYAGVVWGDMNLAELADDAQDLVPSIQGDKTIGFTRDAPKAEGFFTAVRVHGIIMTFSFMGLFVAGSVTIRLPLLRSFKYHWVIQLSASILALGSGLYMFMRSTHFGVHKIIGLIVICSLIIQAAAGYKHHIDFVRIRRQTIFTLVHRWLGRGILLLGTFNVGLGMYFRDWSSLGMLGWFLIWSAEITGYGYILLQHERRKRSARGQAVPKEDLDDIVDAEVFDIGDDFEDDEDDVEGIPLMERPGRNETK</sequence>
<dbReference type="Gene3D" id="2.60.40.1210">
    <property type="entry name" value="Cellobiose dehydrogenase, cytochrome domain"/>
    <property type="match status" value="1"/>
</dbReference>
<gene>
    <name evidence="11" type="ORF">UA08_04337</name>
</gene>
<keyword evidence="3 8" id="KW-0812">Transmembrane</keyword>
<dbReference type="CDD" id="cd08760">
    <property type="entry name" value="Cyt_b561_FRRS1_like"/>
    <property type="match status" value="1"/>
</dbReference>
<dbReference type="GeneID" id="31004092"/>
<feature type="transmembrane region" description="Helical" evidence="8">
    <location>
        <begin position="227"/>
        <end position="247"/>
    </location>
</feature>
<feature type="region of interest" description="Disordered" evidence="7">
    <location>
        <begin position="405"/>
        <end position="428"/>
    </location>
</feature>
<dbReference type="GO" id="GO:0016020">
    <property type="term" value="C:membrane"/>
    <property type="evidence" value="ECO:0007669"/>
    <property type="project" value="UniProtKB-SubCell"/>
</dbReference>
<feature type="domain" description="Cytochrome b561" evidence="10">
    <location>
        <begin position="227"/>
        <end position="343"/>
    </location>
</feature>
<accession>A0A1Q5Q8N1</accession>
<evidence type="ECO:0000256" key="9">
    <source>
        <dbReference type="SAM" id="SignalP"/>
    </source>
</evidence>
<protein>
    <recommendedName>
        <fullName evidence="10">Cytochrome b561 domain-containing protein</fullName>
    </recommendedName>
</protein>
<dbReference type="Gene3D" id="1.20.120.1770">
    <property type="match status" value="1"/>
</dbReference>
<dbReference type="Proteomes" id="UP000214365">
    <property type="component" value="Unassembled WGS sequence"/>
</dbReference>
<keyword evidence="6 8" id="KW-0472">Membrane</keyword>
<evidence type="ECO:0000256" key="8">
    <source>
        <dbReference type="SAM" id="Phobius"/>
    </source>
</evidence>
<keyword evidence="5 8" id="KW-1133">Transmembrane helix</keyword>
<dbReference type="OrthoDB" id="19261at2759"/>
<evidence type="ECO:0000259" key="10">
    <source>
        <dbReference type="SMART" id="SM00665"/>
    </source>
</evidence>
<evidence type="ECO:0000256" key="6">
    <source>
        <dbReference type="ARBA" id="ARBA00023136"/>
    </source>
</evidence>
<comment type="caution">
    <text evidence="11">The sequence shown here is derived from an EMBL/GenBank/DDBJ whole genome shotgun (WGS) entry which is preliminary data.</text>
</comment>
<feature type="signal peptide" evidence="9">
    <location>
        <begin position="1"/>
        <end position="27"/>
    </location>
</feature>
<dbReference type="AlphaFoldDB" id="A0A1Q5Q8N1"/>
<dbReference type="RefSeq" id="XP_020120614.1">
    <property type="nucleotide sequence ID" value="XM_020266648.1"/>
</dbReference>
<feature type="transmembrane region" description="Helical" evidence="8">
    <location>
        <begin position="351"/>
        <end position="372"/>
    </location>
</feature>
<evidence type="ECO:0000313" key="12">
    <source>
        <dbReference type="Proteomes" id="UP000214365"/>
    </source>
</evidence>
<evidence type="ECO:0000256" key="4">
    <source>
        <dbReference type="ARBA" id="ARBA00022982"/>
    </source>
</evidence>
<dbReference type="PANTHER" id="PTHR47797:SF3">
    <property type="entry name" value="CYTOCHROME B561 DOMAIN-CONTAINING PROTEIN"/>
    <property type="match status" value="1"/>
</dbReference>
<keyword evidence="4" id="KW-0249">Electron transport</keyword>
<feature type="transmembrane region" description="Helical" evidence="8">
    <location>
        <begin position="284"/>
        <end position="305"/>
    </location>
</feature>
<dbReference type="InterPro" id="IPR015920">
    <property type="entry name" value="Cellobiose_DH-like_cyt"/>
</dbReference>
<reference evidence="11 12" key="1">
    <citation type="submission" date="2015-06" db="EMBL/GenBank/DDBJ databases">
        <title>Talaromyces atroroseus IBT 11181 draft genome.</title>
        <authorList>
            <person name="Rasmussen K.B."/>
            <person name="Rasmussen S."/>
            <person name="Petersen B."/>
            <person name="Sicheritz-Ponten T."/>
            <person name="Mortensen U.H."/>
            <person name="Thrane U."/>
        </authorList>
    </citation>
    <scope>NUCLEOTIDE SEQUENCE [LARGE SCALE GENOMIC DNA]</scope>
    <source>
        <strain evidence="11 12">IBT 11181</strain>
    </source>
</reference>
<feature type="chain" id="PRO_5012411747" description="Cytochrome b561 domain-containing protein" evidence="9">
    <location>
        <begin position="28"/>
        <end position="428"/>
    </location>
</feature>
<dbReference type="STRING" id="1441469.A0A1Q5Q8N1"/>
<keyword evidence="2" id="KW-0813">Transport</keyword>
<evidence type="ECO:0000256" key="7">
    <source>
        <dbReference type="SAM" id="MobiDB-lite"/>
    </source>
</evidence>
<dbReference type="CDD" id="cd09630">
    <property type="entry name" value="CDH_like_cytochrome"/>
    <property type="match status" value="1"/>
</dbReference>
<evidence type="ECO:0000313" key="11">
    <source>
        <dbReference type="EMBL" id="OKL60493.1"/>
    </source>
</evidence>
<dbReference type="PANTHER" id="PTHR47797">
    <property type="entry name" value="DEHYDROGENASE, PUTATIVE (AFU_ORTHOLOGUE AFUA_8G05805)-RELATED"/>
    <property type="match status" value="1"/>
</dbReference>
<comment type="subcellular location">
    <subcellularLocation>
        <location evidence="1">Membrane</location>
    </subcellularLocation>
</comment>
<keyword evidence="9" id="KW-0732">Signal</keyword>
<feature type="transmembrane region" description="Helical" evidence="8">
    <location>
        <begin position="259"/>
        <end position="278"/>
    </location>
</feature>
<dbReference type="Pfam" id="PF16010">
    <property type="entry name" value="CDH-cyt"/>
    <property type="match status" value="1"/>
</dbReference>
<dbReference type="InterPro" id="IPR006593">
    <property type="entry name" value="Cyt_b561/ferric_Rdtase_TM"/>
</dbReference>
<feature type="compositionally biased region" description="Acidic residues" evidence="7">
    <location>
        <begin position="405"/>
        <end position="414"/>
    </location>
</feature>
<evidence type="ECO:0000256" key="5">
    <source>
        <dbReference type="ARBA" id="ARBA00022989"/>
    </source>
</evidence>
<evidence type="ECO:0000256" key="3">
    <source>
        <dbReference type="ARBA" id="ARBA00022692"/>
    </source>
</evidence>
<dbReference type="SMART" id="SM00665">
    <property type="entry name" value="B561"/>
    <property type="match status" value="1"/>
</dbReference>
<evidence type="ECO:0000256" key="1">
    <source>
        <dbReference type="ARBA" id="ARBA00004370"/>
    </source>
</evidence>
<name>A0A1Q5Q8N1_TALAT</name>
<keyword evidence="12" id="KW-1185">Reference proteome</keyword>
<dbReference type="EMBL" id="LFMY01000005">
    <property type="protein sequence ID" value="OKL60493.1"/>
    <property type="molecule type" value="Genomic_DNA"/>
</dbReference>
<feature type="transmembrane region" description="Helical" evidence="8">
    <location>
        <begin position="326"/>
        <end position="345"/>
    </location>
</feature>
<organism evidence="11 12">
    <name type="scientific">Talaromyces atroroseus</name>
    <dbReference type="NCBI Taxonomy" id="1441469"/>
    <lineage>
        <taxon>Eukaryota</taxon>
        <taxon>Fungi</taxon>
        <taxon>Dikarya</taxon>
        <taxon>Ascomycota</taxon>
        <taxon>Pezizomycotina</taxon>
        <taxon>Eurotiomycetes</taxon>
        <taxon>Eurotiomycetidae</taxon>
        <taxon>Eurotiales</taxon>
        <taxon>Trichocomaceae</taxon>
        <taxon>Talaromyces</taxon>
        <taxon>Talaromyces sect. Trachyspermi</taxon>
    </lineage>
</organism>
<dbReference type="SUPFAM" id="SSF49344">
    <property type="entry name" value="CBD9-like"/>
    <property type="match status" value="1"/>
</dbReference>